<feature type="region of interest" description="Disordered" evidence="4">
    <location>
        <begin position="1741"/>
        <end position="1772"/>
    </location>
</feature>
<keyword evidence="5" id="KW-1133">Transmembrane helix</keyword>
<keyword evidence="1 8" id="KW-0378">Hydrolase</keyword>
<dbReference type="PANTHER" id="PTHR13170:SF16">
    <property type="entry name" value="PROTEIN O-GLCNACASE"/>
    <property type="match status" value="1"/>
</dbReference>
<dbReference type="Pfam" id="PF02838">
    <property type="entry name" value="Glyco_hydro_20b"/>
    <property type="match status" value="1"/>
</dbReference>
<evidence type="ECO:0000256" key="5">
    <source>
        <dbReference type="SAM" id="Phobius"/>
    </source>
</evidence>
<evidence type="ECO:0000259" key="7">
    <source>
        <dbReference type="PROSITE" id="PS52009"/>
    </source>
</evidence>
<dbReference type="InterPro" id="IPR051822">
    <property type="entry name" value="Glycosyl_Hydrolase_84"/>
</dbReference>
<dbReference type="InterPro" id="IPR011496">
    <property type="entry name" value="O-GlcNAcase_cat"/>
</dbReference>
<feature type="compositionally biased region" description="Polar residues" evidence="4">
    <location>
        <begin position="1821"/>
        <end position="1852"/>
    </location>
</feature>
<dbReference type="Gene3D" id="3.30.379.10">
    <property type="entry name" value="Chitobiase/beta-hexosaminidase domain 2-like"/>
    <property type="match status" value="1"/>
</dbReference>
<dbReference type="InterPro" id="IPR017853">
    <property type="entry name" value="GH"/>
</dbReference>
<dbReference type="GO" id="GO:1901135">
    <property type="term" value="P:carbohydrate derivative metabolic process"/>
    <property type="evidence" value="ECO:0007669"/>
    <property type="project" value="UniProtKB-ARBA"/>
</dbReference>
<dbReference type="PROSITE" id="PS52009">
    <property type="entry name" value="GH84"/>
    <property type="match status" value="1"/>
</dbReference>
<feature type="signal peptide" evidence="6">
    <location>
        <begin position="1"/>
        <end position="23"/>
    </location>
</feature>
<feature type="transmembrane region" description="Helical" evidence="5">
    <location>
        <begin position="2514"/>
        <end position="2537"/>
    </location>
</feature>
<accession>A0A4R7UCF2</accession>
<dbReference type="Gene3D" id="3.20.20.80">
    <property type="entry name" value="Glycosidases"/>
    <property type="match status" value="1"/>
</dbReference>
<dbReference type="EMBL" id="SOCN01000001">
    <property type="protein sequence ID" value="TDV24087.1"/>
    <property type="molecule type" value="Genomic_DNA"/>
</dbReference>
<protein>
    <submittedName>
        <fullName evidence="8">Glycosyl hydrolase family 20</fullName>
    </submittedName>
</protein>
<evidence type="ECO:0000256" key="3">
    <source>
        <dbReference type="PROSITE-ProRule" id="PRU01353"/>
    </source>
</evidence>
<dbReference type="SUPFAM" id="SSF49785">
    <property type="entry name" value="Galactose-binding domain-like"/>
    <property type="match status" value="1"/>
</dbReference>
<dbReference type="Proteomes" id="UP000295757">
    <property type="component" value="Unassembled WGS sequence"/>
</dbReference>
<keyword evidence="2" id="KW-0326">Glycosidase</keyword>
<dbReference type="InterPro" id="IPR008979">
    <property type="entry name" value="Galactose-bd-like_sf"/>
</dbReference>
<keyword evidence="5" id="KW-0812">Transmembrane</keyword>
<feature type="region of interest" description="Disordered" evidence="4">
    <location>
        <begin position="1345"/>
        <end position="1366"/>
    </location>
</feature>
<feature type="region of interest" description="Disordered" evidence="4">
    <location>
        <begin position="1869"/>
        <end position="1943"/>
    </location>
</feature>
<evidence type="ECO:0000256" key="1">
    <source>
        <dbReference type="ARBA" id="ARBA00022801"/>
    </source>
</evidence>
<dbReference type="OrthoDB" id="9760892at2"/>
<feature type="region of interest" description="Disordered" evidence="4">
    <location>
        <begin position="1821"/>
        <end position="1856"/>
    </location>
</feature>
<reference evidence="8 9" key="1">
    <citation type="submission" date="2019-03" db="EMBL/GenBank/DDBJ databases">
        <title>Genomic Encyclopedia of Archaeal and Bacterial Type Strains, Phase II (KMG-II): from individual species to whole genera.</title>
        <authorList>
            <person name="Goeker M."/>
        </authorList>
    </citation>
    <scope>NUCLEOTIDE SEQUENCE [LARGE SCALE GENOMIC DNA]</scope>
    <source>
        <strain evidence="8 9">ATCC 35214</strain>
    </source>
</reference>
<organism evidence="8 9">
    <name type="scientific">Mycoplasmopsis mustelae</name>
    <dbReference type="NCBI Taxonomy" id="171289"/>
    <lineage>
        <taxon>Bacteria</taxon>
        <taxon>Bacillati</taxon>
        <taxon>Mycoplasmatota</taxon>
        <taxon>Mycoplasmoidales</taxon>
        <taxon>Metamycoplasmataceae</taxon>
        <taxon>Mycoplasmopsis</taxon>
    </lineage>
</organism>
<comment type="caution">
    <text evidence="3">Lacks conserved residue(s) required for the propagation of feature annotation.</text>
</comment>
<evidence type="ECO:0000313" key="9">
    <source>
        <dbReference type="Proteomes" id="UP000295757"/>
    </source>
</evidence>
<proteinExistence type="inferred from homology"/>
<feature type="domain" description="GH84" evidence="7">
    <location>
        <begin position="207"/>
        <end position="490"/>
    </location>
</feature>
<evidence type="ECO:0000256" key="6">
    <source>
        <dbReference type="SAM" id="SignalP"/>
    </source>
</evidence>
<evidence type="ECO:0000256" key="4">
    <source>
        <dbReference type="SAM" id="MobiDB-lite"/>
    </source>
</evidence>
<comment type="similarity">
    <text evidence="3">Belongs to the glycosyl hydrolase 84 family.</text>
</comment>
<dbReference type="InterPro" id="IPR015882">
    <property type="entry name" value="HEX_bac_N"/>
</dbReference>
<dbReference type="GO" id="GO:0005975">
    <property type="term" value="P:carbohydrate metabolic process"/>
    <property type="evidence" value="ECO:0007669"/>
    <property type="project" value="UniProtKB-ARBA"/>
</dbReference>
<sequence>MKINKKMKLLLGSSGMIALIASAASMSTTSQSSSTTATSNTTTADSGVRTTYKFTPTVQSIKYDTTDTNSRTFLVTDQVNLVFENGIDDATKKAYKDVLDAKGLKYTETRRFLNHVTNLIVGINNNADKLVDAKIYELEDSKLDLGSDFWKQNDAYRISTKSTGFISVLAKNTDAAYYAAQTLAQVFNQLPHRELEKFVIQDFASLSVRGFLDQRNIKTLTSEELSTWMKYGSKYKLNSYLYAPRDDQKRSSDWRTLYNQEELDDKIKPLAALGKANKFKFVYTVNPFADKATAIKQATYTQDLDVLKAKLMQLADAGASQFALFADNANVFPEIEQQNQKQELILKLLNDLTLWIKDVVKVAKPDFNTKLVYLLNEDDGAYHEWYREFPSDVEVLKLPSGGQDVTLKTNDTYSEFSKATGRGASLLLNLSLNPQNPKELLFSGLNRYYPIFDSSSDWRGLNGVVVRSVDNVDALKLALYANANYSWKVWNSTSDASKVKDEIISEFTKIQDQTRLVSRALKKLDLVNSESFLSSISTFKASIDKVTGFAAIENQITTTIDDLIYNARILLNTLQGSEGYEYIKEITPELIQLYQYAQVIRELIEATSQVKDQNFDQALSKFYDAKIKFEAADKYSTTKLPGFTEYLKNPTAAKLKELENTELTETTVEPKNDTLKDLGEFILKWLQDNLTWNIFTPTQNEQTVFTNLGYSNSDQANLVYNSVFYKNNRDLAIFASNTTKGDNTRNASGKFKVGDYFGTLFKRPIVFKDLAVQYLGAPMKVGSNNIKFDHFKYAKIQYLLAGDDANVNSNWHDVTVLSKDVTTTSTIKTITSSPLAFELNEPTSALTTKTLDSPIANVIGVRILNSNKSESSTEAGQTNVSFKILQFLVNSKESSNNLEKLTIHYVQSNDSTRSDATTNIVATNQNGRTDTNNLTDSKFDTDVIFWHSSNDKNPKINDSIGFKVDNGPKYISSIVIEQDKEDSNGRDSLQKIEVEYFDEVSKTWKHFGSASGNDNIVNVKTNQQYLRVFGGAYTTYFRIKSRENKGGWWKVSEVSAYGYNSTTDPKIQIYNKGSLLLANSTSGIGDKKAWELAVDKNPNTFVSFKRNNGNVAKGGSDFIDVVFDRPTNVSQLKFVQGENAFNKVMVAPLQNNEVGTAIEHQTPDKTSYFGFDASKPLYGLRIYPASDANDLSQWDIADIEINDTTNYTWAGFNSNGEGVDRSGVSVIKDGNQFVMSSVTPGNKANLIIKHGKQFGFDLGALYDVKSINLDQFDKPDNIIIQASADTSEWHTVTNTNDLSNLGKIRYITFLNNRNYVDLGVAGGITGDQLDQPYKKYIDYVPETPDTTKPVTTQTFTGTGNQTPTTNQLLFGKENPDENPTSLSPISKEPAFVIIDPTKVTFNKVSVVLAPQNKQTRLVSGNLRSLNDSDNNLFDQNFDTQTVFVGIEADSSPKQGQWAIYDLGYNTTLSKLKLYANTNSYNYPRNLDVYVSNSDASDAAWTKVLTINDDPDYNQKRLLYANTGTLDTANPNYKYWANDAIDNVQARYLKLVVNADYPNNRNLGITEIKINDATDYQPVNDPRFSGELVEKTINPYIKTYQANPGDTSYQEVNFYHRPVVMLNQDLNTYWEPKADSGTLAYRVSNDEFKNKALRVVSLGTPSNATIEALLFDTSKHEFSKKELGTLFTNILTFMLPNEKDKTLVALSIKWKDGHKPKIASFGGVDSRTLQSVSVDEKTKADNLFNPTVNTGTANSTANSKTDEDENELNQRTKKSRDAFIDAKTKLKEAIKEYANLDLETFKRIRANYLSAFVSKTLNAQSTRTQITTPTPNVSGSSTNELQTAENNHQQTPGDTIIDKLEIATSFTKDEYAESKQREQQKQTQSGAVGSTTSTNTQASSSSIQPSNSTASPSQTTTSTSTSSTPGSANSTTPAAQSTQSQDSTADTKVYLVRDKTFTKNSETKTYSDASWNAYLDAVTEAKVALLDKENISYTLADSLYKKLVTAKNALTAATATTPVDYSAQSAQLDVQRFNALDANLYNFDTYNSLKTLVTNYNGTNNKTTDINNTFVTNFDTAYQALTKNLTGAAKDEYQQYRDATALGFVDKYQTLFPELSNQVLDAVAESDQTISQKEFVTAKDYQDVLAQLKTKYQAIETLRNNDLAKYQLLTANPISNQENVYSFDSFQKYQAVLDRITTRLANKEHIAKLDIAVDAEMLETAVAQLQVADGDTAKVAAKAEAEAILAKLDNKGNYQDLLNNPDLSNDALTKILANLHANYAYQEWNKFNLAQIKVRNKIKQVSEPKLKDIFNIDFNAALTTEALAALEPKVDAQIKLETDFANAKAAALEATNAIQAKQLRDETNKSIDSTTDTEALQTLKAKADEITALETSILKVVSTNEELTKNAQAEILNADTVGTLKDILKAYQTASYINLRDQLKAEIAKVKGNEQRKALQARLDALESNADYDQKIIELNKISTQTKTELQNQTKSNATINSNNQSQQTTPAKGVSGGVIAAIVISLAVAAILAATAVWLYLKKRKK</sequence>
<evidence type="ECO:0000313" key="8">
    <source>
        <dbReference type="EMBL" id="TDV24087.1"/>
    </source>
</evidence>
<dbReference type="GO" id="GO:0015929">
    <property type="term" value="F:hexosaminidase activity"/>
    <property type="evidence" value="ECO:0007669"/>
    <property type="project" value="UniProtKB-ARBA"/>
</dbReference>
<dbReference type="SUPFAM" id="SSF51445">
    <property type="entry name" value="(Trans)glycosidases"/>
    <property type="match status" value="1"/>
</dbReference>
<comment type="caution">
    <text evidence="8">The sequence shown here is derived from an EMBL/GenBank/DDBJ whole genome shotgun (WGS) entry which is preliminary data.</text>
</comment>
<dbReference type="RefSeq" id="WP_134109948.1">
    <property type="nucleotide sequence ID" value="NZ_SOCN01000001.1"/>
</dbReference>
<keyword evidence="9" id="KW-1185">Reference proteome</keyword>
<dbReference type="InterPro" id="IPR029018">
    <property type="entry name" value="Hex-like_dom2"/>
</dbReference>
<name>A0A4R7UCF2_9BACT</name>
<feature type="compositionally biased region" description="Low complexity" evidence="4">
    <location>
        <begin position="1889"/>
        <end position="1934"/>
    </location>
</feature>
<feature type="compositionally biased region" description="Polar residues" evidence="4">
    <location>
        <begin position="1743"/>
        <end position="1758"/>
    </location>
</feature>
<gene>
    <name evidence="8" type="ORF">BCF59_0031</name>
</gene>
<dbReference type="Pfam" id="PF07555">
    <property type="entry name" value="NAGidase"/>
    <property type="match status" value="1"/>
</dbReference>
<keyword evidence="6" id="KW-0732">Signal</keyword>
<dbReference type="PANTHER" id="PTHR13170">
    <property type="entry name" value="O-GLCNACASE"/>
    <property type="match status" value="1"/>
</dbReference>
<evidence type="ECO:0000256" key="2">
    <source>
        <dbReference type="ARBA" id="ARBA00023295"/>
    </source>
</evidence>
<feature type="compositionally biased region" description="Basic and acidic residues" evidence="4">
    <location>
        <begin position="1869"/>
        <end position="1879"/>
    </location>
</feature>
<dbReference type="Gene3D" id="2.60.120.260">
    <property type="entry name" value="Galactose-binding domain-like"/>
    <property type="match status" value="2"/>
</dbReference>
<feature type="chain" id="PRO_5020206527" evidence="6">
    <location>
        <begin position="24"/>
        <end position="2542"/>
    </location>
</feature>
<dbReference type="SUPFAM" id="SSF55545">
    <property type="entry name" value="beta-N-acetylhexosaminidase-like domain"/>
    <property type="match status" value="1"/>
</dbReference>
<keyword evidence="5" id="KW-0472">Membrane</keyword>